<organism evidence="10 11">
    <name type="scientific">Coprinopsis marcescibilis</name>
    <name type="common">Agaric fungus</name>
    <name type="synonym">Psathyrella marcescibilis</name>
    <dbReference type="NCBI Taxonomy" id="230819"/>
    <lineage>
        <taxon>Eukaryota</taxon>
        <taxon>Fungi</taxon>
        <taxon>Dikarya</taxon>
        <taxon>Basidiomycota</taxon>
        <taxon>Agaricomycotina</taxon>
        <taxon>Agaricomycetes</taxon>
        <taxon>Agaricomycetidae</taxon>
        <taxon>Agaricales</taxon>
        <taxon>Agaricineae</taxon>
        <taxon>Psathyrellaceae</taxon>
        <taxon>Coprinopsis</taxon>
    </lineage>
</organism>
<keyword evidence="5" id="KW-0560">Oxidoreductase</keyword>
<dbReference type="OrthoDB" id="2542103at2759"/>
<reference evidence="10 11" key="1">
    <citation type="journal article" date="2019" name="Nat. Ecol. Evol.">
        <title>Megaphylogeny resolves global patterns of mushroom evolution.</title>
        <authorList>
            <person name="Varga T."/>
            <person name="Krizsan K."/>
            <person name="Foldi C."/>
            <person name="Dima B."/>
            <person name="Sanchez-Garcia M."/>
            <person name="Sanchez-Ramirez S."/>
            <person name="Szollosi G.J."/>
            <person name="Szarkandi J.G."/>
            <person name="Papp V."/>
            <person name="Albert L."/>
            <person name="Andreopoulos W."/>
            <person name="Angelini C."/>
            <person name="Antonin V."/>
            <person name="Barry K.W."/>
            <person name="Bougher N.L."/>
            <person name="Buchanan P."/>
            <person name="Buyck B."/>
            <person name="Bense V."/>
            <person name="Catcheside P."/>
            <person name="Chovatia M."/>
            <person name="Cooper J."/>
            <person name="Damon W."/>
            <person name="Desjardin D."/>
            <person name="Finy P."/>
            <person name="Geml J."/>
            <person name="Haridas S."/>
            <person name="Hughes K."/>
            <person name="Justo A."/>
            <person name="Karasinski D."/>
            <person name="Kautmanova I."/>
            <person name="Kiss B."/>
            <person name="Kocsube S."/>
            <person name="Kotiranta H."/>
            <person name="LaButti K.M."/>
            <person name="Lechner B.E."/>
            <person name="Liimatainen K."/>
            <person name="Lipzen A."/>
            <person name="Lukacs Z."/>
            <person name="Mihaltcheva S."/>
            <person name="Morgado L.N."/>
            <person name="Niskanen T."/>
            <person name="Noordeloos M.E."/>
            <person name="Ohm R.A."/>
            <person name="Ortiz-Santana B."/>
            <person name="Ovrebo C."/>
            <person name="Racz N."/>
            <person name="Riley R."/>
            <person name="Savchenko A."/>
            <person name="Shiryaev A."/>
            <person name="Soop K."/>
            <person name="Spirin V."/>
            <person name="Szebenyi C."/>
            <person name="Tomsovsky M."/>
            <person name="Tulloss R.E."/>
            <person name="Uehling J."/>
            <person name="Grigoriev I.V."/>
            <person name="Vagvolgyi C."/>
            <person name="Papp T."/>
            <person name="Martin F.M."/>
            <person name="Miettinen O."/>
            <person name="Hibbett D.S."/>
            <person name="Nagy L.G."/>
        </authorList>
    </citation>
    <scope>NUCLEOTIDE SEQUENCE [LARGE SCALE GENOMIC DNA]</scope>
    <source>
        <strain evidence="10 11">CBS 121175</strain>
    </source>
</reference>
<dbReference type="SUPFAM" id="SSF47571">
    <property type="entry name" value="Cloroperoxidase"/>
    <property type="match status" value="1"/>
</dbReference>
<dbReference type="Proteomes" id="UP000307440">
    <property type="component" value="Unassembled WGS sequence"/>
</dbReference>
<dbReference type="EMBL" id="ML210372">
    <property type="protein sequence ID" value="TFK18876.1"/>
    <property type="molecule type" value="Genomic_DNA"/>
</dbReference>
<feature type="chain" id="PRO_5022739447" evidence="8">
    <location>
        <begin position="22"/>
        <end position="378"/>
    </location>
</feature>
<evidence type="ECO:0000259" key="9">
    <source>
        <dbReference type="PROSITE" id="PS51405"/>
    </source>
</evidence>
<name>A0A5C3KFJ2_COPMA</name>
<evidence type="ECO:0000256" key="8">
    <source>
        <dbReference type="SAM" id="SignalP"/>
    </source>
</evidence>
<dbReference type="GO" id="GO:0004601">
    <property type="term" value="F:peroxidase activity"/>
    <property type="evidence" value="ECO:0007669"/>
    <property type="project" value="UniProtKB-KW"/>
</dbReference>
<evidence type="ECO:0000256" key="5">
    <source>
        <dbReference type="ARBA" id="ARBA00023002"/>
    </source>
</evidence>
<dbReference type="AlphaFoldDB" id="A0A5C3KFJ2"/>
<proteinExistence type="inferred from homology"/>
<keyword evidence="6" id="KW-0408">Iron</keyword>
<comment type="cofactor">
    <cofactor evidence="1">
        <name>heme b</name>
        <dbReference type="ChEBI" id="CHEBI:60344"/>
    </cofactor>
</comment>
<keyword evidence="3" id="KW-0349">Heme</keyword>
<feature type="domain" description="Heme haloperoxidase family profile" evidence="9">
    <location>
        <begin position="68"/>
        <end position="295"/>
    </location>
</feature>
<dbReference type="Gene3D" id="1.10.489.10">
    <property type="entry name" value="Chloroperoxidase-like"/>
    <property type="match status" value="1"/>
</dbReference>
<keyword evidence="11" id="KW-1185">Reference proteome</keyword>
<protein>
    <submittedName>
        <fullName evidence="10">Aromatic peroxygenase</fullName>
    </submittedName>
</protein>
<evidence type="ECO:0000256" key="7">
    <source>
        <dbReference type="ARBA" id="ARBA00025795"/>
    </source>
</evidence>
<keyword evidence="2" id="KW-0575">Peroxidase</keyword>
<accession>A0A5C3KFJ2</accession>
<dbReference type="InterPro" id="IPR000028">
    <property type="entry name" value="Chloroperoxidase"/>
</dbReference>
<dbReference type="GO" id="GO:0046872">
    <property type="term" value="F:metal ion binding"/>
    <property type="evidence" value="ECO:0007669"/>
    <property type="project" value="UniProtKB-KW"/>
</dbReference>
<keyword evidence="8" id="KW-0732">Signal</keyword>
<feature type="signal peptide" evidence="8">
    <location>
        <begin position="1"/>
        <end position="21"/>
    </location>
</feature>
<gene>
    <name evidence="10" type="ORF">FA15DRAFT_689684</name>
</gene>
<dbReference type="PROSITE" id="PS51405">
    <property type="entry name" value="HEME_HALOPEROXIDASE"/>
    <property type="match status" value="1"/>
</dbReference>
<evidence type="ECO:0000256" key="2">
    <source>
        <dbReference type="ARBA" id="ARBA00022559"/>
    </source>
</evidence>
<evidence type="ECO:0000256" key="3">
    <source>
        <dbReference type="ARBA" id="ARBA00022617"/>
    </source>
</evidence>
<comment type="similarity">
    <text evidence="7">Belongs to the chloroperoxidase family.</text>
</comment>
<sequence length="378" mass="41314">MLSSAFAAFLSIALAASPISAFPGLASRDSLTERQLGDVLENLPIPKLIVDPPPGPLVFEGTKLVNDAAHPWRELRPGDIRGPCPGLNTLANHGYLPRNGIATPGQIIYAAQEGFNMWGKTARFITYSAMLVSGNPITNLLSIGGKTWRTGLDPPPPARVGGLSDHGLFEGDASMTRTDHSFGGDHAGFNQAQFDQFVDFSNEYGNGFYNLTVAGELRYHLIQQGIATNPSFEFVNGRFFSAYGESTFPINHFVDGRNYNGQLSMAAAETFFKDGKYPDDFWRAPAPIGAFGIERVFMAHPTVIPGRNVGGVNNYVFDPTSADLIKFCTLYSNFVDQVLGLYPNPHGLLRRNLILNLGWFYNSIDDSGCTERFPYGQL</sequence>
<evidence type="ECO:0000256" key="6">
    <source>
        <dbReference type="ARBA" id="ARBA00023004"/>
    </source>
</evidence>
<dbReference type="Pfam" id="PF01328">
    <property type="entry name" value="Peroxidase_2"/>
    <property type="match status" value="1"/>
</dbReference>
<evidence type="ECO:0000313" key="11">
    <source>
        <dbReference type="Proteomes" id="UP000307440"/>
    </source>
</evidence>
<dbReference type="InterPro" id="IPR036851">
    <property type="entry name" value="Chloroperoxidase-like_sf"/>
</dbReference>
<evidence type="ECO:0000313" key="10">
    <source>
        <dbReference type="EMBL" id="TFK18876.1"/>
    </source>
</evidence>
<evidence type="ECO:0000256" key="1">
    <source>
        <dbReference type="ARBA" id="ARBA00001970"/>
    </source>
</evidence>
<keyword evidence="4" id="KW-0479">Metal-binding</keyword>
<dbReference type="PANTHER" id="PTHR33577">
    <property type="entry name" value="STERIGMATOCYSTIN BIOSYNTHESIS PEROXIDASE STCC-RELATED"/>
    <property type="match status" value="1"/>
</dbReference>
<dbReference type="PANTHER" id="PTHR33577:SF16">
    <property type="entry name" value="HEME HALOPEROXIDASE FAMILY PROFILE DOMAIN-CONTAINING PROTEIN"/>
    <property type="match status" value="1"/>
</dbReference>
<evidence type="ECO:0000256" key="4">
    <source>
        <dbReference type="ARBA" id="ARBA00022723"/>
    </source>
</evidence>